<reference evidence="3" key="1">
    <citation type="submission" date="2015-11" db="EMBL/GenBank/DDBJ databases">
        <title>De novo transcriptome assembly of four potential Pierce s Disease insect vectors from Arizona vineyards.</title>
        <authorList>
            <person name="Tassone E.E."/>
        </authorList>
    </citation>
    <scope>NUCLEOTIDE SEQUENCE</scope>
</reference>
<dbReference type="EMBL" id="GECZ01021818">
    <property type="protein sequence ID" value="JAS47951.1"/>
    <property type="molecule type" value="Transcribed_RNA"/>
</dbReference>
<keyword evidence="2" id="KW-0472">Membrane</keyword>
<evidence type="ECO:0000313" key="3">
    <source>
        <dbReference type="EMBL" id="JAS47951.1"/>
    </source>
</evidence>
<feature type="compositionally biased region" description="Polar residues" evidence="1">
    <location>
        <begin position="46"/>
        <end position="56"/>
    </location>
</feature>
<sequence>VACAYGISFVDLELLSCEISCESVIFFQEFRSLISIKIDMGETHQRVGSQHSNGGTSPIPPPSSSSSTRGADRAEQESYVLWRRPISTLNYFFQELLIYLESIPPKLWEHRKYVHLSILITLVVMCLNNVAGPHQQVLTWAQKKFLWCVYWFGLGVLSSIGLGTGLHTFLLYLGPHIASVTLAAYECGGLNFPEPPYPDEIICPDEVDPHWVATLWNIMCKVRLEAMMWGAGTAAGELPPYFMARAARLSGYDPEDEDDLREFEEFQKKRELHPESLTLLDRIKVMVESLVEKVGFFGILACASIPNPLFDLAGITCGHFLVPFWTFFGATLIGKAVIKMMIQQIFVIVAFNEALIAKAVDSLSAVPIIGQLLQKPVMKFFIKQKERFHRKGGDSVDLGGNWIAKAFEIFVVSMIIYFIVSIINSFAQSYHKRLRKLKAQKESKD</sequence>
<proteinExistence type="predicted"/>
<evidence type="ECO:0000256" key="2">
    <source>
        <dbReference type="SAM" id="Phobius"/>
    </source>
</evidence>
<name>A0A1B6FCN4_9HEMI</name>
<keyword evidence="2" id="KW-0812">Transmembrane</keyword>
<gene>
    <name evidence="3" type="ORF">g.8185</name>
</gene>
<feature type="transmembrane region" description="Helical" evidence="2">
    <location>
        <begin position="402"/>
        <end position="427"/>
    </location>
</feature>
<dbReference type="AlphaFoldDB" id="A0A1B6FCN4"/>
<protein>
    <recommendedName>
        <fullName evidence="4">Vacuole membrane protein 1</fullName>
    </recommendedName>
</protein>
<feature type="transmembrane region" description="Helical" evidence="2">
    <location>
        <begin position="312"/>
        <end position="333"/>
    </location>
</feature>
<organism evidence="3">
    <name type="scientific">Cuerna arida</name>
    <dbReference type="NCBI Taxonomy" id="1464854"/>
    <lineage>
        <taxon>Eukaryota</taxon>
        <taxon>Metazoa</taxon>
        <taxon>Ecdysozoa</taxon>
        <taxon>Arthropoda</taxon>
        <taxon>Hexapoda</taxon>
        <taxon>Insecta</taxon>
        <taxon>Pterygota</taxon>
        <taxon>Neoptera</taxon>
        <taxon>Paraneoptera</taxon>
        <taxon>Hemiptera</taxon>
        <taxon>Auchenorrhyncha</taxon>
        <taxon>Membracoidea</taxon>
        <taxon>Cicadellidae</taxon>
        <taxon>Cicadellinae</taxon>
        <taxon>Proconiini</taxon>
        <taxon>Cuerna</taxon>
    </lineage>
</organism>
<keyword evidence="2" id="KW-1133">Transmembrane helix</keyword>
<feature type="region of interest" description="Disordered" evidence="1">
    <location>
        <begin position="46"/>
        <end position="71"/>
    </location>
</feature>
<evidence type="ECO:0008006" key="4">
    <source>
        <dbReference type="Google" id="ProtNLM"/>
    </source>
</evidence>
<feature type="transmembrane region" description="Helical" evidence="2">
    <location>
        <begin position="113"/>
        <end position="131"/>
    </location>
</feature>
<feature type="transmembrane region" description="Helical" evidence="2">
    <location>
        <begin position="345"/>
        <end position="369"/>
    </location>
</feature>
<feature type="transmembrane region" description="Helical" evidence="2">
    <location>
        <begin position="151"/>
        <end position="173"/>
    </location>
</feature>
<feature type="non-terminal residue" evidence="3">
    <location>
        <position position="1"/>
    </location>
</feature>
<evidence type="ECO:0000256" key="1">
    <source>
        <dbReference type="SAM" id="MobiDB-lite"/>
    </source>
</evidence>
<accession>A0A1B6FCN4</accession>